<dbReference type="GO" id="GO:0004174">
    <property type="term" value="F:electron-transferring-flavoprotein dehydrogenase activity"/>
    <property type="evidence" value="ECO:0007669"/>
    <property type="project" value="TreeGrafter"/>
</dbReference>
<dbReference type="SUPFAM" id="SSF51905">
    <property type="entry name" value="FAD/NAD(P)-binding domain"/>
    <property type="match status" value="1"/>
</dbReference>
<dbReference type="GO" id="GO:0050660">
    <property type="term" value="F:flavin adenine dinucleotide binding"/>
    <property type="evidence" value="ECO:0007669"/>
    <property type="project" value="TreeGrafter"/>
</dbReference>
<evidence type="ECO:0000313" key="5">
    <source>
        <dbReference type="Proteomes" id="UP001218188"/>
    </source>
</evidence>
<reference evidence="4" key="1">
    <citation type="submission" date="2023-03" db="EMBL/GenBank/DDBJ databases">
        <title>Massive genome expansion in bonnet fungi (Mycena s.s.) driven by repeated elements and novel gene families across ecological guilds.</title>
        <authorList>
            <consortium name="Lawrence Berkeley National Laboratory"/>
            <person name="Harder C.B."/>
            <person name="Miyauchi S."/>
            <person name="Viragh M."/>
            <person name="Kuo A."/>
            <person name="Thoen E."/>
            <person name="Andreopoulos B."/>
            <person name="Lu D."/>
            <person name="Skrede I."/>
            <person name="Drula E."/>
            <person name="Henrissat B."/>
            <person name="Morin E."/>
            <person name="Kohler A."/>
            <person name="Barry K."/>
            <person name="LaButti K."/>
            <person name="Morin E."/>
            <person name="Salamov A."/>
            <person name="Lipzen A."/>
            <person name="Mereny Z."/>
            <person name="Hegedus B."/>
            <person name="Baldrian P."/>
            <person name="Stursova M."/>
            <person name="Weitz H."/>
            <person name="Taylor A."/>
            <person name="Grigoriev I.V."/>
            <person name="Nagy L.G."/>
            <person name="Martin F."/>
            <person name="Kauserud H."/>
        </authorList>
    </citation>
    <scope>NUCLEOTIDE SEQUENCE</scope>
    <source>
        <strain evidence="4">CBHHK200</strain>
    </source>
</reference>
<keyword evidence="5" id="KW-1185">Reference proteome</keyword>
<organism evidence="4 5">
    <name type="scientific">Mycena alexandri</name>
    <dbReference type="NCBI Taxonomy" id="1745969"/>
    <lineage>
        <taxon>Eukaryota</taxon>
        <taxon>Fungi</taxon>
        <taxon>Dikarya</taxon>
        <taxon>Basidiomycota</taxon>
        <taxon>Agaricomycotina</taxon>
        <taxon>Agaricomycetes</taxon>
        <taxon>Agaricomycetidae</taxon>
        <taxon>Agaricales</taxon>
        <taxon>Marasmiineae</taxon>
        <taxon>Mycenaceae</taxon>
        <taxon>Mycena</taxon>
    </lineage>
</organism>
<proteinExistence type="predicted"/>
<keyword evidence="1" id="KW-0285">Flavoprotein</keyword>
<name>A0AAD6SPP8_9AGAR</name>
<keyword evidence="3" id="KW-0560">Oxidoreductase</keyword>
<accession>A0AAD6SPP8</accession>
<evidence type="ECO:0000313" key="4">
    <source>
        <dbReference type="EMBL" id="KAJ7031112.1"/>
    </source>
</evidence>
<dbReference type="EMBL" id="JARJCM010000084">
    <property type="protein sequence ID" value="KAJ7031112.1"/>
    <property type="molecule type" value="Genomic_DNA"/>
</dbReference>
<evidence type="ECO:0008006" key="6">
    <source>
        <dbReference type="Google" id="ProtNLM"/>
    </source>
</evidence>
<dbReference type="PANTHER" id="PTHR43735">
    <property type="entry name" value="APOPTOSIS-INDUCING FACTOR 1"/>
    <property type="match status" value="1"/>
</dbReference>
<dbReference type="AlphaFoldDB" id="A0AAD6SPP8"/>
<protein>
    <recommendedName>
        <fullName evidence="6">FAD/NAD(P)-binding domain-containing protein</fullName>
    </recommendedName>
</protein>
<evidence type="ECO:0000256" key="1">
    <source>
        <dbReference type="ARBA" id="ARBA00022630"/>
    </source>
</evidence>
<dbReference type="PANTHER" id="PTHR43735:SF3">
    <property type="entry name" value="FERROPTOSIS SUPPRESSOR PROTEIN 1"/>
    <property type="match status" value="1"/>
</dbReference>
<dbReference type="InterPro" id="IPR036188">
    <property type="entry name" value="FAD/NAD-bd_sf"/>
</dbReference>
<dbReference type="GO" id="GO:0005737">
    <property type="term" value="C:cytoplasm"/>
    <property type="evidence" value="ECO:0007669"/>
    <property type="project" value="TreeGrafter"/>
</dbReference>
<gene>
    <name evidence="4" type="ORF">C8F04DRAFT_1263150</name>
</gene>
<evidence type="ECO:0000256" key="3">
    <source>
        <dbReference type="ARBA" id="ARBA00023002"/>
    </source>
</evidence>
<comment type="caution">
    <text evidence="4">The sequence shown here is derived from an EMBL/GenBank/DDBJ whole genome shotgun (WGS) entry which is preliminary data.</text>
</comment>
<sequence>MMLKPQTPANVVVLGGGGAGARIARTLAEAKVTLVEAREYYLHYPGTLRMLVTAEPKLEDKVLISYDKLFANTTGTVVHATATSIVRNKDQRGGHVTLD</sequence>
<evidence type="ECO:0000256" key="2">
    <source>
        <dbReference type="ARBA" id="ARBA00022827"/>
    </source>
</evidence>
<keyword evidence="2" id="KW-0274">FAD</keyword>
<dbReference type="Proteomes" id="UP001218188">
    <property type="component" value="Unassembled WGS sequence"/>
</dbReference>
<dbReference type="Gene3D" id="3.50.50.100">
    <property type="match status" value="1"/>
</dbReference>